<sequence length="225" mass="25565">MQHFCVLLLLAIVSGIIPQATQSDTEETVTGYLHQDLLLRCDCKGLNRKIGFKWQITMEKGFCYLNSSSGDNTCTRPIETFQNNNIDNCSIRLTNITQEDNGTYVCIFTSKEYRRSIVYLMVNMTSLPPVVNMTSLPPVVNMTSLHSAKESNTSTESSTRVYFPIIATAAVLLLFGCILTVLCKQRRNLPMMEVNQEFTSWNLRRSSFKEKKEMSFINEEDDGEP</sequence>
<dbReference type="AlphaFoldDB" id="A0AAV9SKD9"/>
<comment type="caution">
    <text evidence="4">The sequence shown here is derived from an EMBL/GenBank/DDBJ whole genome shotgun (WGS) entry which is preliminary data.</text>
</comment>
<evidence type="ECO:0000256" key="1">
    <source>
        <dbReference type="SAM" id="Phobius"/>
    </source>
</evidence>
<evidence type="ECO:0000313" key="4">
    <source>
        <dbReference type="EMBL" id="KAK5621771.1"/>
    </source>
</evidence>
<dbReference type="SUPFAM" id="SSF48726">
    <property type="entry name" value="Immunoglobulin"/>
    <property type="match status" value="1"/>
</dbReference>
<evidence type="ECO:0000259" key="3">
    <source>
        <dbReference type="PROSITE" id="PS50835"/>
    </source>
</evidence>
<evidence type="ECO:0000313" key="5">
    <source>
        <dbReference type="Proteomes" id="UP001311232"/>
    </source>
</evidence>
<keyword evidence="1" id="KW-1133">Transmembrane helix</keyword>
<dbReference type="EMBL" id="JAHHUM010000293">
    <property type="protein sequence ID" value="KAK5621771.1"/>
    <property type="molecule type" value="Genomic_DNA"/>
</dbReference>
<keyword evidence="1" id="KW-0472">Membrane</keyword>
<protein>
    <recommendedName>
        <fullName evidence="3">Ig-like domain-containing protein</fullName>
    </recommendedName>
</protein>
<proteinExistence type="predicted"/>
<dbReference type="InterPro" id="IPR036179">
    <property type="entry name" value="Ig-like_dom_sf"/>
</dbReference>
<dbReference type="InterPro" id="IPR007110">
    <property type="entry name" value="Ig-like_dom"/>
</dbReference>
<feature type="transmembrane region" description="Helical" evidence="1">
    <location>
        <begin position="161"/>
        <end position="182"/>
    </location>
</feature>
<keyword evidence="5" id="KW-1185">Reference proteome</keyword>
<keyword evidence="1" id="KW-0812">Transmembrane</keyword>
<organism evidence="4 5">
    <name type="scientific">Crenichthys baileyi</name>
    <name type="common">White River springfish</name>
    <dbReference type="NCBI Taxonomy" id="28760"/>
    <lineage>
        <taxon>Eukaryota</taxon>
        <taxon>Metazoa</taxon>
        <taxon>Chordata</taxon>
        <taxon>Craniata</taxon>
        <taxon>Vertebrata</taxon>
        <taxon>Euteleostomi</taxon>
        <taxon>Actinopterygii</taxon>
        <taxon>Neopterygii</taxon>
        <taxon>Teleostei</taxon>
        <taxon>Neoteleostei</taxon>
        <taxon>Acanthomorphata</taxon>
        <taxon>Ovalentaria</taxon>
        <taxon>Atherinomorphae</taxon>
        <taxon>Cyprinodontiformes</taxon>
        <taxon>Goodeidae</taxon>
        <taxon>Crenichthys</taxon>
    </lineage>
</organism>
<dbReference type="Pfam" id="PF07686">
    <property type="entry name" value="V-set"/>
    <property type="match status" value="1"/>
</dbReference>
<dbReference type="InterPro" id="IPR013106">
    <property type="entry name" value="Ig_V-set"/>
</dbReference>
<feature type="chain" id="PRO_5043653746" description="Ig-like domain-containing protein" evidence="2">
    <location>
        <begin position="24"/>
        <end position="225"/>
    </location>
</feature>
<dbReference type="SMART" id="SM00409">
    <property type="entry name" value="IG"/>
    <property type="match status" value="1"/>
</dbReference>
<dbReference type="Proteomes" id="UP001311232">
    <property type="component" value="Unassembled WGS sequence"/>
</dbReference>
<feature type="domain" description="Ig-like" evidence="3">
    <location>
        <begin position="18"/>
        <end position="118"/>
    </location>
</feature>
<name>A0AAV9SKD9_9TELE</name>
<dbReference type="InterPro" id="IPR013783">
    <property type="entry name" value="Ig-like_fold"/>
</dbReference>
<dbReference type="PROSITE" id="PS50835">
    <property type="entry name" value="IG_LIKE"/>
    <property type="match status" value="1"/>
</dbReference>
<accession>A0AAV9SKD9</accession>
<feature type="signal peptide" evidence="2">
    <location>
        <begin position="1"/>
        <end position="23"/>
    </location>
</feature>
<reference evidence="4 5" key="1">
    <citation type="submission" date="2021-06" db="EMBL/GenBank/DDBJ databases">
        <authorList>
            <person name="Palmer J.M."/>
        </authorList>
    </citation>
    <scope>NUCLEOTIDE SEQUENCE [LARGE SCALE GENOMIC DNA]</scope>
    <source>
        <strain evidence="4 5">MEX-2019</strain>
        <tissue evidence="4">Muscle</tissue>
    </source>
</reference>
<keyword evidence="2" id="KW-0732">Signal</keyword>
<gene>
    <name evidence="4" type="ORF">CRENBAI_015267</name>
</gene>
<evidence type="ECO:0000256" key="2">
    <source>
        <dbReference type="SAM" id="SignalP"/>
    </source>
</evidence>
<dbReference type="Gene3D" id="2.60.40.10">
    <property type="entry name" value="Immunoglobulins"/>
    <property type="match status" value="1"/>
</dbReference>
<dbReference type="InterPro" id="IPR003599">
    <property type="entry name" value="Ig_sub"/>
</dbReference>